<dbReference type="EMBL" id="MFAF01000125">
    <property type="protein sequence ID" value="OGD72335.1"/>
    <property type="molecule type" value="Genomic_DNA"/>
</dbReference>
<reference evidence="2 3" key="1">
    <citation type="journal article" date="2016" name="Nat. Commun.">
        <title>Thousands of microbial genomes shed light on interconnected biogeochemical processes in an aquifer system.</title>
        <authorList>
            <person name="Anantharaman K."/>
            <person name="Brown C.T."/>
            <person name="Hug L.A."/>
            <person name="Sharon I."/>
            <person name="Castelle C.J."/>
            <person name="Probst A.J."/>
            <person name="Thomas B.C."/>
            <person name="Singh A."/>
            <person name="Wilkins M.J."/>
            <person name="Karaoz U."/>
            <person name="Brodie E.L."/>
            <person name="Williams K.H."/>
            <person name="Hubbard S.S."/>
            <person name="Banfield J.F."/>
        </authorList>
    </citation>
    <scope>NUCLEOTIDE SEQUENCE [LARGE SCALE GENOMIC DNA]</scope>
</reference>
<sequence length="327" mass="34937">MKHSMLIAFLTPLAAILLAPGCTTPADNGNPPTETTEYVADKMNDRIVMLDHEGNTTGFYEFVTRPTDLSLFPGVDALWVADYSGDRVVELELDLGTIATTEDGLLNDPIAVSVTGDGDCWVADRVNHAFVRLDSEAEMLARVTVDGPTRCVAWDEANGLCWCADEDGNLYAFDGDITGNGDVTDAVVTLTGLGVVRGLAVDPTGDRIWYSDSDGDRVLCLGPDGDLIHTTTDIEDPQGLSLESDGDCWVASRGGSVMLLADWDGAVMKDWGDLNGPVDVAAEPGGGVWVVEETGNRVKLIRDGDTVYDVEGFSSPAAVVLYDPDLW</sequence>
<feature type="signal peptide" evidence="1">
    <location>
        <begin position="1"/>
        <end position="25"/>
    </location>
</feature>
<protein>
    <recommendedName>
        <fullName evidence="4">SMP-30/Gluconolactonase/LRE-like region domain-containing protein</fullName>
    </recommendedName>
</protein>
<evidence type="ECO:0000256" key="1">
    <source>
        <dbReference type="SAM" id="SignalP"/>
    </source>
</evidence>
<dbReference type="AlphaFoldDB" id="A0A1F5EY98"/>
<proteinExistence type="predicted"/>
<keyword evidence="1" id="KW-0732">Signal</keyword>
<dbReference type="InterPro" id="IPR011042">
    <property type="entry name" value="6-blade_b-propeller_TolB-like"/>
</dbReference>
<organism evidence="2 3">
    <name type="scientific">Candidatus Coatesbacteria bacterium RBG_13_66_14</name>
    <dbReference type="NCBI Taxonomy" id="1817816"/>
    <lineage>
        <taxon>Bacteria</taxon>
        <taxon>Candidatus Coatesiibacteriota</taxon>
    </lineage>
</organism>
<dbReference type="Proteomes" id="UP000177187">
    <property type="component" value="Unassembled WGS sequence"/>
</dbReference>
<evidence type="ECO:0000313" key="3">
    <source>
        <dbReference type="Proteomes" id="UP000177187"/>
    </source>
</evidence>
<comment type="caution">
    <text evidence="2">The sequence shown here is derived from an EMBL/GenBank/DDBJ whole genome shotgun (WGS) entry which is preliminary data.</text>
</comment>
<evidence type="ECO:0008006" key="4">
    <source>
        <dbReference type="Google" id="ProtNLM"/>
    </source>
</evidence>
<feature type="chain" id="PRO_5009518438" description="SMP-30/Gluconolactonase/LRE-like region domain-containing protein" evidence="1">
    <location>
        <begin position="26"/>
        <end position="327"/>
    </location>
</feature>
<dbReference type="STRING" id="1817816.A2Y64_00500"/>
<dbReference type="SUPFAM" id="SSF101898">
    <property type="entry name" value="NHL repeat"/>
    <property type="match status" value="1"/>
</dbReference>
<evidence type="ECO:0000313" key="2">
    <source>
        <dbReference type="EMBL" id="OGD72335.1"/>
    </source>
</evidence>
<dbReference type="Gene3D" id="2.120.10.30">
    <property type="entry name" value="TolB, C-terminal domain"/>
    <property type="match status" value="2"/>
</dbReference>
<accession>A0A1F5EY98</accession>
<gene>
    <name evidence="2" type="ORF">A2Y64_00500</name>
</gene>
<name>A0A1F5EY98_9BACT</name>